<evidence type="ECO:0000313" key="2">
    <source>
        <dbReference type="Proteomes" id="UP000805704"/>
    </source>
</evidence>
<accession>A0ACB7EHU8</accession>
<sequence>MLGDQELMRKMKDSKFDMMLSDPCSGGGIILAKYLNLPLVYNVRWILAGEGHLAVAPSPLSYIPITGSGYTDKMTFFQRAKNMVLYLAVQTHHYLLVKQVYQKICDKYLGPDNDYNLLMLDADIWLMRVDFVFEFPRPTMPNVIYMGGFHCKPAKPLPEPLEEFVQSSGEHGFILMSLGTGALPLTSFLHVTVGFFSKLVYVHTIIGEFVSKMLGDQELMRKMKDSKFDMMLTDPCWGGGIILAKYLNLPLVYNVRWILAGEGHLAVAPSPLSYIPITGSGYIDKMTFFQRAKNMVLYLAVQTHHHLLVKQVYQKICDKYLGPDNDYNLLMLDADIWLMRVDFVFEFPRPTMPNVIYMGGFHCKPAKPLPEHLEEFVQSSGEHGVILMSLGTFVSKLPAEITNEIAAAFAKLPQKVIWRHKGDRPVTLGNNTLLVDWMPQNDLLGHPKIKLFVAHGGTNGVQEAIYHGVPVVGLPLFFDQYDNLLRLKDRGAAKILTINAVDKDNNFLKAVQEVLNDSSYKMNMERLSRLHRDQPMKPLDTALFWIEFVMRHKVIQIKRSKGSAWARFALDMELKNNFFELHRKVCDMVTYILENKQLIKSFQDAKYDVVLTDPANGGGVMLAHYLRLPLVFNARWTVHGEAHFAIAPSPLSYVPLPPSELTDEMTFFDRVKNIIFYTMRMHLYKQIVGPHYSALTSRYFGPDVDYFSLFQAADLWLMRVDFVFEFPRPTMPNVIYMGGFQCKPAKPLPEHLEEFVQSAGEHGVIIMSLGTLIAKLPHDLADGIAAAFAKLPQKVIWRYKGDRPATLGNNTLLVDWMPQNDLLGHPKIKLFVSHGGTNGIYEAIYHGVPIVGIPIVFDQADNLSRLRAKGVAKVMDISEIDGKIFHEAVQEVLNDPSYRMNMERLSRLHRDQPMKPLDTALFWIEFVMRHKADLWLMRVDFVFEFPRPTMPNVIYMGGFQCKPAKPLPEHLEEFVQSSGEHGVIIMSLGTLIEKLPNDLADGIAAAFAKLPQKVIWRYKGDRPVTLGNNTLLVDWMPQNDLLGHPKIKLFVPHGGTNGVQEAIYHGVPILGLPLIFDQPDNLFRIEERGAGKIIDIFSMNEDIFYQGIQEVLNDPSYSMNMERLSRLHRDQPMKPLDTALFWIEFVMRHKGPGVDYSSLFQAADLWLMRVDFVFEFPRPTMPNVIYMGGFQCKPAKPLPEHLEEFVQSSGEHGVIIMSLGSFIEKLPNDLADGIAAAFAKLPQKVIWRYKGDRPVTLGNNTLLVDWMPQNDLLGHPKIKLFVPHGGTNGVQEAIYHGVPILGLPLIFDQPDNLFRIEERGAGKIIDIFSMNEDIFYQGIKEVLNDPSYRMNMERLSRLHRDQPMKPLDTALFWIEFVMRHKGAAHLRTESYRLPWYSYHSLDVILFLLTIALLIVSLFAGLVWSCFRLCLKRKVKSD</sequence>
<keyword evidence="2" id="KW-1185">Reference proteome</keyword>
<comment type="caution">
    <text evidence="1">The sequence shown here is derived from an EMBL/GenBank/DDBJ whole genome shotgun (WGS) entry which is preliminary data.</text>
</comment>
<reference evidence="1" key="1">
    <citation type="submission" date="2020-04" db="EMBL/GenBank/DDBJ databases">
        <title>A chromosome-scale assembly and high-density genetic map of the yellow drum (Nibea albiflora) genome.</title>
        <authorList>
            <person name="Xu D."/>
            <person name="Zhang W."/>
            <person name="Chen R."/>
            <person name="Tan P."/>
            <person name="Wang L."/>
            <person name="Song H."/>
            <person name="Tian L."/>
            <person name="Zhu Q."/>
            <person name="Wang B."/>
        </authorList>
    </citation>
    <scope>NUCLEOTIDE SEQUENCE</scope>
    <source>
        <strain evidence="1">ZJHYS-2018</strain>
    </source>
</reference>
<dbReference type="Proteomes" id="UP000805704">
    <property type="component" value="Chromosome 7"/>
</dbReference>
<gene>
    <name evidence="1" type="primary">UGT2A2.2</name>
    <name evidence="1" type="ORF">GBF38_007041</name>
</gene>
<dbReference type="EMBL" id="CM024795">
    <property type="protein sequence ID" value="KAG8001396.1"/>
    <property type="molecule type" value="Genomic_DNA"/>
</dbReference>
<name>A0ACB7EHU8_NIBAL</name>
<organism evidence="1 2">
    <name type="scientific">Nibea albiflora</name>
    <name type="common">Yellow drum</name>
    <name type="synonym">Corvina albiflora</name>
    <dbReference type="NCBI Taxonomy" id="240163"/>
    <lineage>
        <taxon>Eukaryota</taxon>
        <taxon>Metazoa</taxon>
        <taxon>Chordata</taxon>
        <taxon>Craniata</taxon>
        <taxon>Vertebrata</taxon>
        <taxon>Euteleostomi</taxon>
        <taxon>Actinopterygii</taxon>
        <taxon>Neopterygii</taxon>
        <taxon>Teleostei</taxon>
        <taxon>Neoteleostei</taxon>
        <taxon>Acanthomorphata</taxon>
        <taxon>Eupercaria</taxon>
        <taxon>Sciaenidae</taxon>
        <taxon>Nibea</taxon>
    </lineage>
</organism>
<proteinExistence type="predicted"/>
<evidence type="ECO:0000313" key="1">
    <source>
        <dbReference type="EMBL" id="KAG8001396.1"/>
    </source>
</evidence>
<protein>
    <submittedName>
        <fullName evidence="1">UDP-glucuronosyltransferase 2A2</fullName>
    </submittedName>
</protein>